<feature type="transmembrane region" description="Helical" evidence="2">
    <location>
        <begin position="70"/>
        <end position="89"/>
    </location>
</feature>
<dbReference type="Proteomes" id="UP000006039">
    <property type="component" value="Unassembled WGS sequence"/>
</dbReference>
<reference evidence="4" key="4">
    <citation type="journal article" date="2015" name="G3 (Bethesda)">
        <title>Genome sequences of three phytopathogenic species of the Magnaporthaceae family of fungi.</title>
        <authorList>
            <person name="Okagaki L.H."/>
            <person name="Nunes C.C."/>
            <person name="Sailsbery J."/>
            <person name="Clay B."/>
            <person name="Brown D."/>
            <person name="John T."/>
            <person name="Oh Y."/>
            <person name="Young N."/>
            <person name="Fitzgerald M."/>
            <person name="Haas B.J."/>
            <person name="Zeng Q."/>
            <person name="Young S."/>
            <person name="Adiconis X."/>
            <person name="Fan L."/>
            <person name="Levin J.Z."/>
            <person name="Mitchell T.K."/>
            <person name="Okubara P.A."/>
            <person name="Farman M.L."/>
            <person name="Kohn L.M."/>
            <person name="Birren B."/>
            <person name="Ma L.-J."/>
            <person name="Dean R.A."/>
        </authorList>
    </citation>
    <scope>NUCLEOTIDE SEQUENCE</scope>
    <source>
        <strain evidence="4">R3-111a-1</strain>
    </source>
</reference>
<keyword evidence="2" id="KW-1133">Transmembrane helix</keyword>
<gene>
    <name evidence="4" type="primary">20354739</name>
    <name evidence="3" type="ORF">GGTG_14281</name>
</gene>
<evidence type="ECO:0000313" key="3">
    <source>
        <dbReference type="EMBL" id="EJT68139.1"/>
    </source>
</evidence>
<keyword evidence="5" id="KW-1185">Reference proteome</keyword>
<protein>
    <submittedName>
        <fullName evidence="3 4">Uncharacterized protein</fullName>
    </submittedName>
</protein>
<dbReference type="GeneID" id="20354739"/>
<keyword evidence="2" id="KW-0472">Membrane</keyword>
<evidence type="ECO:0000256" key="1">
    <source>
        <dbReference type="SAM" id="MobiDB-lite"/>
    </source>
</evidence>
<reference evidence="3" key="3">
    <citation type="submission" date="2010-09" db="EMBL/GenBank/DDBJ databases">
        <title>Annotation of Gaeumannomyces graminis var. tritici R3-111a-1.</title>
        <authorList>
            <consortium name="The Broad Institute Genome Sequencing Platform"/>
            <person name="Ma L.-J."/>
            <person name="Dead R."/>
            <person name="Young S.K."/>
            <person name="Zeng Q."/>
            <person name="Gargeya S."/>
            <person name="Fitzgerald M."/>
            <person name="Haas B."/>
            <person name="Abouelleil A."/>
            <person name="Alvarado L."/>
            <person name="Arachchi H.M."/>
            <person name="Berlin A."/>
            <person name="Brown A."/>
            <person name="Chapman S.B."/>
            <person name="Chen Z."/>
            <person name="Dunbar C."/>
            <person name="Freedman E."/>
            <person name="Gearin G."/>
            <person name="Gellesch M."/>
            <person name="Goldberg J."/>
            <person name="Griggs A."/>
            <person name="Gujja S."/>
            <person name="Heiman D."/>
            <person name="Howarth C."/>
            <person name="Larson L."/>
            <person name="Lui A."/>
            <person name="MacDonald P.J.P."/>
            <person name="Mehta T."/>
            <person name="Montmayeur A."/>
            <person name="Murphy C."/>
            <person name="Neiman D."/>
            <person name="Pearson M."/>
            <person name="Priest M."/>
            <person name="Roberts A."/>
            <person name="Saif S."/>
            <person name="Shea T."/>
            <person name="Shenoy N."/>
            <person name="Sisk P."/>
            <person name="Stolte C."/>
            <person name="Sykes S."/>
            <person name="Yandava C."/>
            <person name="Wortman J."/>
            <person name="Nusbaum C."/>
            <person name="Birren B."/>
        </authorList>
    </citation>
    <scope>NUCLEOTIDE SEQUENCE</scope>
    <source>
        <strain evidence="3">R3-111a-1</strain>
    </source>
</reference>
<reference evidence="3" key="2">
    <citation type="submission" date="2010-07" db="EMBL/GenBank/DDBJ databases">
        <authorList>
            <consortium name="The Broad Institute Genome Sequencing Platform"/>
            <consortium name="Broad Institute Genome Sequencing Center for Infectious Disease"/>
            <person name="Ma L.-J."/>
            <person name="Dead R."/>
            <person name="Young S."/>
            <person name="Zeng Q."/>
            <person name="Koehrsen M."/>
            <person name="Alvarado L."/>
            <person name="Berlin A."/>
            <person name="Chapman S.B."/>
            <person name="Chen Z."/>
            <person name="Freedman E."/>
            <person name="Gellesch M."/>
            <person name="Goldberg J."/>
            <person name="Griggs A."/>
            <person name="Gujja S."/>
            <person name="Heilman E.R."/>
            <person name="Heiman D."/>
            <person name="Hepburn T."/>
            <person name="Howarth C."/>
            <person name="Jen D."/>
            <person name="Larson L."/>
            <person name="Mehta T."/>
            <person name="Neiman D."/>
            <person name="Pearson M."/>
            <person name="Roberts A."/>
            <person name="Saif S."/>
            <person name="Shea T."/>
            <person name="Shenoy N."/>
            <person name="Sisk P."/>
            <person name="Stolte C."/>
            <person name="Sykes S."/>
            <person name="Walk T."/>
            <person name="White J."/>
            <person name="Yandava C."/>
            <person name="Haas B."/>
            <person name="Nusbaum C."/>
            <person name="Birren B."/>
        </authorList>
    </citation>
    <scope>NUCLEOTIDE SEQUENCE</scope>
    <source>
        <strain evidence="3">R3-111a-1</strain>
    </source>
</reference>
<feature type="region of interest" description="Disordered" evidence="1">
    <location>
        <begin position="11"/>
        <end position="58"/>
    </location>
</feature>
<dbReference type="HOGENOM" id="CLU_1777573_0_0_1"/>
<feature type="compositionally biased region" description="Low complexity" evidence="1">
    <location>
        <begin position="32"/>
        <end position="41"/>
    </location>
</feature>
<proteinExistence type="predicted"/>
<reference evidence="4" key="5">
    <citation type="submission" date="2018-04" db="UniProtKB">
        <authorList>
            <consortium name="EnsemblFungi"/>
        </authorList>
    </citation>
    <scope>IDENTIFICATION</scope>
    <source>
        <strain evidence="4">R3-111a-1</strain>
    </source>
</reference>
<dbReference type="VEuPathDB" id="FungiDB:GGTG_14281"/>
<evidence type="ECO:0000313" key="5">
    <source>
        <dbReference type="Proteomes" id="UP000006039"/>
    </source>
</evidence>
<organism evidence="3">
    <name type="scientific">Gaeumannomyces tritici (strain R3-111a-1)</name>
    <name type="common">Wheat and barley take-all root rot fungus</name>
    <name type="synonym">Gaeumannomyces graminis var. tritici</name>
    <dbReference type="NCBI Taxonomy" id="644352"/>
    <lineage>
        <taxon>Eukaryota</taxon>
        <taxon>Fungi</taxon>
        <taxon>Dikarya</taxon>
        <taxon>Ascomycota</taxon>
        <taxon>Pezizomycotina</taxon>
        <taxon>Sordariomycetes</taxon>
        <taxon>Sordariomycetidae</taxon>
        <taxon>Magnaporthales</taxon>
        <taxon>Magnaporthaceae</taxon>
        <taxon>Gaeumannomyces</taxon>
    </lineage>
</organism>
<name>J3PL37_GAET3</name>
<evidence type="ECO:0000313" key="4">
    <source>
        <dbReference type="EnsemblFungi" id="EJT68139"/>
    </source>
</evidence>
<dbReference type="EMBL" id="GL385612">
    <property type="protein sequence ID" value="EJT68139.1"/>
    <property type="molecule type" value="Genomic_DNA"/>
</dbReference>
<evidence type="ECO:0000256" key="2">
    <source>
        <dbReference type="SAM" id="Phobius"/>
    </source>
</evidence>
<dbReference type="RefSeq" id="XP_009230472.1">
    <property type="nucleotide sequence ID" value="XM_009232208.1"/>
</dbReference>
<accession>J3PL37</accession>
<reference evidence="5" key="1">
    <citation type="submission" date="2010-07" db="EMBL/GenBank/DDBJ databases">
        <title>The genome sequence of Gaeumannomyces graminis var. tritici strain R3-111a-1.</title>
        <authorList>
            <consortium name="The Broad Institute Genome Sequencing Platform"/>
            <person name="Ma L.-J."/>
            <person name="Dead R."/>
            <person name="Young S."/>
            <person name="Zeng Q."/>
            <person name="Koehrsen M."/>
            <person name="Alvarado L."/>
            <person name="Berlin A."/>
            <person name="Chapman S.B."/>
            <person name="Chen Z."/>
            <person name="Freedman E."/>
            <person name="Gellesch M."/>
            <person name="Goldberg J."/>
            <person name="Griggs A."/>
            <person name="Gujja S."/>
            <person name="Heilman E.R."/>
            <person name="Heiman D."/>
            <person name="Hepburn T."/>
            <person name="Howarth C."/>
            <person name="Jen D."/>
            <person name="Larson L."/>
            <person name="Mehta T."/>
            <person name="Neiman D."/>
            <person name="Pearson M."/>
            <person name="Roberts A."/>
            <person name="Saif S."/>
            <person name="Shea T."/>
            <person name="Shenoy N."/>
            <person name="Sisk P."/>
            <person name="Stolte C."/>
            <person name="Sykes S."/>
            <person name="Walk T."/>
            <person name="White J."/>
            <person name="Yandava C."/>
            <person name="Haas B."/>
            <person name="Nusbaum C."/>
            <person name="Birren B."/>
        </authorList>
    </citation>
    <scope>NUCLEOTIDE SEQUENCE [LARGE SCALE GENOMIC DNA]</scope>
    <source>
        <strain evidence="5">R3-111a-1</strain>
    </source>
</reference>
<dbReference type="EnsemblFungi" id="EJT68139">
    <property type="protein sequence ID" value="EJT68139"/>
    <property type="gene ID" value="GGTG_14281"/>
</dbReference>
<keyword evidence="2" id="KW-0812">Transmembrane</keyword>
<dbReference type="AlphaFoldDB" id="J3PL37"/>
<feature type="compositionally biased region" description="Gly residues" evidence="1">
    <location>
        <begin position="42"/>
        <end position="58"/>
    </location>
</feature>
<sequence>MATDYYFHNSQSRGLGAHAGQTEPGGGGGGAPSAPTLAPGRAGRGVEGHGGGGPDGAGDRGPVGRVVLDFVVFIFVVVVVVVVVVDLLAQERSSVYHLASFVHCHAFLAPHRVSLFVHVLLGQLVENVAYAVFTVIVGLQTDLACL</sequence>